<dbReference type="EMBL" id="RBWX01000012">
    <property type="protein sequence ID" value="RKS85025.1"/>
    <property type="molecule type" value="Genomic_DNA"/>
</dbReference>
<proteinExistence type="predicted"/>
<protein>
    <submittedName>
        <fullName evidence="2">Uncharacterized protein</fullName>
    </submittedName>
</protein>
<feature type="compositionally biased region" description="Basic and acidic residues" evidence="1">
    <location>
        <begin position="143"/>
        <end position="152"/>
    </location>
</feature>
<comment type="caution">
    <text evidence="2">The sequence shown here is derived from an EMBL/GenBank/DDBJ whole genome shotgun (WGS) entry which is preliminary data.</text>
</comment>
<feature type="compositionally biased region" description="Basic residues" evidence="1">
    <location>
        <begin position="170"/>
        <end position="182"/>
    </location>
</feature>
<evidence type="ECO:0000313" key="3">
    <source>
        <dbReference type="Proteomes" id="UP000276029"/>
    </source>
</evidence>
<reference evidence="2 3" key="1">
    <citation type="submission" date="2018-10" db="EMBL/GenBank/DDBJ databases">
        <title>Genomic Encyclopedia of Type Strains, Phase IV (KMG-IV): sequencing the most valuable type-strain genomes for metagenomic binning, comparative biology and taxonomic classification.</title>
        <authorList>
            <person name="Goeker M."/>
        </authorList>
    </citation>
    <scope>NUCLEOTIDE SEQUENCE [LARGE SCALE GENOMIC DNA]</scope>
    <source>
        <strain evidence="2 3">DSM 19791</strain>
    </source>
</reference>
<evidence type="ECO:0000256" key="1">
    <source>
        <dbReference type="SAM" id="MobiDB-lite"/>
    </source>
</evidence>
<sequence length="235" mass="26489">MTREGHAGLCTDGRDSRRGLDVLCTKVWRLPPCALHLATAYASQRLCEKGRVRSDKNIRKPIPGQLKCLPRHGIECEKSLAVASADVPDPADHMDHVLQQPVPETCRLNDLLPLHKPHPAEEWGGWGSADRSGQQGRACTRRAGTEVEDPRQRVAGSARPDQRHSDPHTPRRNRSNRRRPAKGRMAMSLMTMEARNPWLAGLISSQYSHAWPKFMHRTKNRKRTHGIFGGRYIIS</sequence>
<feature type="compositionally biased region" description="Basic and acidic residues" evidence="1">
    <location>
        <begin position="160"/>
        <end position="169"/>
    </location>
</feature>
<gene>
    <name evidence="2" type="ORF">DFR51_3625</name>
</gene>
<name>A0ABX9SUS2_SPHMI</name>
<evidence type="ECO:0000313" key="2">
    <source>
        <dbReference type="EMBL" id="RKS85025.1"/>
    </source>
</evidence>
<feature type="region of interest" description="Disordered" evidence="1">
    <location>
        <begin position="119"/>
        <end position="184"/>
    </location>
</feature>
<organism evidence="2 3">
    <name type="scientific">Sphingosinicella microcystinivorans</name>
    <dbReference type="NCBI Taxonomy" id="335406"/>
    <lineage>
        <taxon>Bacteria</taxon>
        <taxon>Pseudomonadati</taxon>
        <taxon>Pseudomonadota</taxon>
        <taxon>Alphaproteobacteria</taxon>
        <taxon>Sphingomonadales</taxon>
        <taxon>Sphingosinicellaceae</taxon>
        <taxon>Sphingosinicella</taxon>
    </lineage>
</organism>
<keyword evidence="3" id="KW-1185">Reference proteome</keyword>
<accession>A0ABX9SUS2</accession>
<dbReference type="Proteomes" id="UP000276029">
    <property type="component" value="Unassembled WGS sequence"/>
</dbReference>